<dbReference type="Pfam" id="PF08568">
    <property type="entry name" value="Kinetochor_Ybp2"/>
    <property type="match status" value="1"/>
</dbReference>
<dbReference type="AlphaFoldDB" id="A0A9P3UPN6"/>
<dbReference type="OrthoDB" id="5396786at2759"/>
<dbReference type="SUPFAM" id="SSF48371">
    <property type="entry name" value="ARM repeat"/>
    <property type="match status" value="1"/>
</dbReference>
<gene>
    <name evidence="1" type="ORF">LshimejAT787_0603670</name>
</gene>
<name>A0A9P3UPN6_LYOSH</name>
<protein>
    <submittedName>
        <fullName evidence="1">Uncharacterized protein</fullName>
    </submittedName>
</protein>
<proteinExistence type="predicted"/>
<dbReference type="Proteomes" id="UP001063166">
    <property type="component" value="Unassembled WGS sequence"/>
</dbReference>
<evidence type="ECO:0000313" key="1">
    <source>
        <dbReference type="EMBL" id="GLB39205.1"/>
    </source>
</evidence>
<sequence>MLSSPHSQLAIALNLSDVSNEEELSVAIVALLTSVRDDETRVPLSKIAHEIAQGGGASLLEPLDVLPILLPLRDPAAKEVLALMGECSSAKEVVMAIQEAIERMRAAYEGEDEDEVGRGDQWTLSYPSQLTILVELYSACLPRLKPRRKTASETLRPLLLELESAIRLAGARSSREEGRALISAVSHLIYNSKAWAESAAEGVADEMTACKDMLRSSLDCAVVACEHCVNSSLAQRTFESFFPRLTIRSAVTAGWEGGEEAISDAINAYTSLGVSSTAVLSTPSTATMIIFAHSAANTLRASQLPKVMAILVASIKAGSALDEALTLLLHALDPRQAASRTYLSDEVIHPLFAVLPPLASSHPDPLIRHQAFRLLSTLLSTCPPPIRLQLLSQLTVDPDFPQMRVAAVGLVKEAVLEALAHPPNLFASPRFFDVFGPIIFRPNPPDPQNLQLGEFKESSEAARMIESLGTYYTILQRDTANLTHMRNLDAVKHVETTLITPLRLAIERWANSPDGRPNDDNYVVGSLQMSLELIDSAIATIKDKSRG</sequence>
<comment type="caution">
    <text evidence="1">The sequence shown here is derived from an EMBL/GenBank/DDBJ whole genome shotgun (WGS) entry which is preliminary data.</text>
</comment>
<reference evidence="1" key="1">
    <citation type="submission" date="2022-07" db="EMBL/GenBank/DDBJ databases">
        <title>The genome of Lyophyllum shimeji provides insight into the initial evolution of ectomycorrhizal fungal genome.</title>
        <authorList>
            <person name="Kobayashi Y."/>
            <person name="Shibata T."/>
            <person name="Hirakawa H."/>
            <person name="Shigenobu S."/>
            <person name="Nishiyama T."/>
            <person name="Yamada A."/>
            <person name="Hasebe M."/>
            <person name="Kawaguchi M."/>
        </authorList>
    </citation>
    <scope>NUCLEOTIDE SEQUENCE</scope>
    <source>
        <strain evidence="1">AT787</strain>
    </source>
</reference>
<dbReference type="InterPro" id="IPR013877">
    <property type="entry name" value="YAP-bd/ALF4/Glomulin"/>
</dbReference>
<organism evidence="1 2">
    <name type="scientific">Lyophyllum shimeji</name>
    <name type="common">Hon-shimeji</name>
    <name type="synonym">Tricholoma shimeji</name>
    <dbReference type="NCBI Taxonomy" id="47721"/>
    <lineage>
        <taxon>Eukaryota</taxon>
        <taxon>Fungi</taxon>
        <taxon>Dikarya</taxon>
        <taxon>Basidiomycota</taxon>
        <taxon>Agaricomycotina</taxon>
        <taxon>Agaricomycetes</taxon>
        <taxon>Agaricomycetidae</taxon>
        <taxon>Agaricales</taxon>
        <taxon>Tricholomatineae</taxon>
        <taxon>Lyophyllaceae</taxon>
        <taxon>Lyophyllum</taxon>
    </lineage>
</organism>
<accession>A0A9P3UPN6</accession>
<dbReference type="InterPro" id="IPR016024">
    <property type="entry name" value="ARM-type_fold"/>
</dbReference>
<evidence type="ECO:0000313" key="2">
    <source>
        <dbReference type="Proteomes" id="UP001063166"/>
    </source>
</evidence>
<keyword evidence="2" id="KW-1185">Reference proteome</keyword>
<dbReference type="EMBL" id="BRPK01000006">
    <property type="protein sequence ID" value="GLB39205.1"/>
    <property type="molecule type" value="Genomic_DNA"/>
</dbReference>